<gene>
    <name evidence="2" type="ORF">M422DRAFT_53927</name>
</gene>
<evidence type="ECO:0000313" key="3">
    <source>
        <dbReference type="Proteomes" id="UP000054279"/>
    </source>
</evidence>
<keyword evidence="3" id="KW-1185">Reference proteome</keyword>
<accession>A0A0C9UXE8</accession>
<organism evidence="2 3">
    <name type="scientific">Sphaerobolus stellatus (strain SS14)</name>
    <dbReference type="NCBI Taxonomy" id="990650"/>
    <lineage>
        <taxon>Eukaryota</taxon>
        <taxon>Fungi</taxon>
        <taxon>Dikarya</taxon>
        <taxon>Basidiomycota</taxon>
        <taxon>Agaricomycotina</taxon>
        <taxon>Agaricomycetes</taxon>
        <taxon>Phallomycetidae</taxon>
        <taxon>Geastrales</taxon>
        <taxon>Sphaerobolaceae</taxon>
        <taxon>Sphaerobolus</taxon>
    </lineage>
</organism>
<evidence type="ECO:0000256" key="1">
    <source>
        <dbReference type="SAM" id="MobiDB-lite"/>
    </source>
</evidence>
<dbReference type="HOGENOM" id="CLU_924919_0_0_1"/>
<feature type="region of interest" description="Disordered" evidence="1">
    <location>
        <begin position="241"/>
        <end position="261"/>
    </location>
</feature>
<protein>
    <submittedName>
        <fullName evidence="2">Uncharacterized protein</fullName>
    </submittedName>
</protein>
<name>A0A0C9UXE8_SPHS4</name>
<proteinExistence type="predicted"/>
<sequence length="301" mass="35150">MTPVKWRVKPPLYEGQSDTIIANDGSNLIFPSALRRKSVKEYPLWNERHNVLLTLAEITYEQSKVAAARPLSRDIEHGFRDILSSLEDSLKLIKCCPRSCFQEEPFGYMIDPIQYQFLQNKLQVAIEQRSHLIESLPIELPTIPTWLGGLDISKVWDKQEAELFSVCLIEDVKNFLVHLWILLNVWNGTYTLQSFLFTSPEDPPYPDNSNEGQIYTMQCHIVRKVLERRIQWDEDLQMAMQSKNQSREQQGKYVTSRVSTEQHKTEIGDESSFAEINKNKLNLWLKEQGHQYLVLCHQERI</sequence>
<dbReference type="AlphaFoldDB" id="A0A0C9UXE8"/>
<evidence type="ECO:0000313" key="2">
    <source>
        <dbReference type="EMBL" id="KIJ30041.1"/>
    </source>
</evidence>
<reference evidence="2 3" key="1">
    <citation type="submission" date="2014-06" db="EMBL/GenBank/DDBJ databases">
        <title>Evolutionary Origins and Diversification of the Mycorrhizal Mutualists.</title>
        <authorList>
            <consortium name="DOE Joint Genome Institute"/>
            <consortium name="Mycorrhizal Genomics Consortium"/>
            <person name="Kohler A."/>
            <person name="Kuo A."/>
            <person name="Nagy L.G."/>
            <person name="Floudas D."/>
            <person name="Copeland A."/>
            <person name="Barry K.W."/>
            <person name="Cichocki N."/>
            <person name="Veneault-Fourrey C."/>
            <person name="LaButti K."/>
            <person name="Lindquist E.A."/>
            <person name="Lipzen A."/>
            <person name="Lundell T."/>
            <person name="Morin E."/>
            <person name="Murat C."/>
            <person name="Riley R."/>
            <person name="Ohm R."/>
            <person name="Sun H."/>
            <person name="Tunlid A."/>
            <person name="Henrissat B."/>
            <person name="Grigoriev I.V."/>
            <person name="Hibbett D.S."/>
            <person name="Martin F."/>
        </authorList>
    </citation>
    <scope>NUCLEOTIDE SEQUENCE [LARGE SCALE GENOMIC DNA]</scope>
    <source>
        <strain evidence="2 3">SS14</strain>
    </source>
</reference>
<dbReference type="Proteomes" id="UP000054279">
    <property type="component" value="Unassembled WGS sequence"/>
</dbReference>
<dbReference type="EMBL" id="KN837270">
    <property type="protein sequence ID" value="KIJ30041.1"/>
    <property type="molecule type" value="Genomic_DNA"/>
</dbReference>